<keyword evidence="3" id="KW-1185">Reference proteome</keyword>
<feature type="chain" id="PRO_5038975289" evidence="1">
    <location>
        <begin position="22"/>
        <end position="438"/>
    </location>
</feature>
<organism evidence="2 3">
    <name type="scientific">Streptomyces nymphaeiformis</name>
    <dbReference type="NCBI Taxonomy" id="2663842"/>
    <lineage>
        <taxon>Bacteria</taxon>
        <taxon>Bacillati</taxon>
        <taxon>Actinomycetota</taxon>
        <taxon>Actinomycetes</taxon>
        <taxon>Kitasatosporales</taxon>
        <taxon>Streptomycetaceae</taxon>
        <taxon>Streptomyces</taxon>
    </lineage>
</organism>
<reference evidence="2 3" key="1">
    <citation type="submission" date="2020-08" db="EMBL/GenBank/DDBJ databases">
        <title>Genomic Encyclopedia of Type Strains, Phase III (KMG-III): the genomes of soil and plant-associated and newly described type strains.</title>
        <authorList>
            <person name="Whitman W."/>
        </authorList>
    </citation>
    <scope>NUCLEOTIDE SEQUENCE [LARGE SCALE GENOMIC DNA]</scope>
    <source>
        <strain evidence="2 3">SFB5A</strain>
    </source>
</reference>
<feature type="signal peptide" evidence="1">
    <location>
        <begin position="1"/>
        <end position="21"/>
    </location>
</feature>
<evidence type="ECO:0000313" key="2">
    <source>
        <dbReference type="EMBL" id="MBB4985984.1"/>
    </source>
</evidence>
<comment type="caution">
    <text evidence="2">The sequence shown here is derived from an EMBL/GenBank/DDBJ whole genome shotgun (WGS) entry which is preliminary data.</text>
</comment>
<name>A0A7W7XEM6_9ACTN</name>
<dbReference type="AlphaFoldDB" id="A0A7W7XEM6"/>
<keyword evidence="1" id="KW-0732">Signal</keyword>
<protein>
    <submittedName>
        <fullName evidence="2">Uncharacterized protein</fullName>
    </submittedName>
</protein>
<proteinExistence type="predicted"/>
<sequence>MRSAVVVATALVAGIAPVALGGAQAFAVTAPTRAAAAAGAEDLGFITQPGGRLTVPAGAEGPVTLDITASLMPDTTGQLKARITLPITNWPVGGWTDYRTAAQIKSTCSVDGAAAVPCSWKGTSLDEDGPARVVLDLPVKPAAPRIHYAVTLDLPDTLAWIGSLDAPVTLTDETGKVVADGKVGLDVVQGTPDAWRRAALHARDNDGVLWRYEGTGKTGKPFATRTKVGGGWGAYTAVTPVTTATADGRGDLVARDKAGVLWYYKGTGKPSAPFAPRVRVGGGWNEYTALVGRDGDLVARDKAGVLWFYKKTGDVTKPFAARVRVGAGWNTYSALTPQDGGALARDTAGVLWKYAPKTVTATNTTQPYQPRQRVGGGWNTYTAIAGTADLGAYSVPDVVARDASGKLYAYEGVVRNGTVVPDGRTLVGGGWNIYDLIF</sequence>
<dbReference type="Gene3D" id="2.115.10.10">
    <property type="entry name" value="Tachylectin 2"/>
    <property type="match status" value="1"/>
</dbReference>
<accession>A0A7W7XEM6</accession>
<evidence type="ECO:0000313" key="3">
    <source>
        <dbReference type="Proteomes" id="UP000582643"/>
    </source>
</evidence>
<evidence type="ECO:0000256" key="1">
    <source>
        <dbReference type="SAM" id="SignalP"/>
    </source>
</evidence>
<dbReference type="Proteomes" id="UP000582643">
    <property type="component" value="Unassembled WGS sequence"/>
</dbReference>
<dbReference type="EMBL" id="JACHJY010000011">
    <property type="protein sequence ID" value="MBB4985984.1"/>
    <property type="molecule type" value="Genomic_DNA"/>
</dbReference>
<dbReference type="RefSeq" id="WP_147321089.1">
    <property type="nucleotide sequence ID" value="NZ_JACHJY010000011.1"/>
</dbReference>
<gene>
    <name evidence="2" type="ORF">GGE06_006946</name>
</gene>